<organism evidence="3 4">
    <name type="scientific">Cereibacter sphaeroides</name>
    <name type="common">Rhodobacter sphaeroides</name>
    <dbReference type="NCBI Taxonomy" id="1063"/>
    <lineage>
        <taxon>Bacteria</taxon>
        <taxon>Pseudomonadati</taxon>
        <taxon>Pseudomonadota</taxon>
        <taxon>Alphaproteobacteria</taxon>
        <taxon>Rhodobacterales</taxon>
        <taxon>Paracoccaceae</taxon>
        <taxon>Cereibacter</taxon>
    </lineage>
</organism>
<name>A0AAX1UKR9_CERSP</name>
<dbReference type="PROSITE" id="PS00061">
    <property type="entry name" value="ADH_SHORT"/>
    <property type="match status" value="1"/>
</dbReference>
<dbReference type="SUPFAM" id="SSF51735">
    <property type="entry name" value="NAD(P)-binding Rossmann-fold domains"/>
    <property type="match status" value="1"/>
</dbReference>
<dbReference type="PRINTS" id="PR00080">
    <property type="entry name" value="SDRFAMILY"/>
</dbReference>
<dbReference type="PRINTS" id="PR00081">
    <property type="entry name" value="GDHRDH"/>
</dbReference>
<dbReference type="Gene3D" id="3.40.50.720">
    <property type="entry name" value="NAD(P)-binding Rossmann-like Domain"/>
    <property type="match status" value="1"/>
</dbReference>
<reference evidence="3 4" key="1">
    <citation type="submission" date="2018-08" db="EMBL/GenBank/DDBJ databases">
        <title>Draft genome sequence of Rhodobacter sphaeroides FY.</title>
        <authorList>
            <person name="Rayyan A."/>
            <person name="Meyer T.E."/>
            <person name="Kyndt J.A."/>
        </authorList>
    </citation>
    <scope>NUCLEOTIDE SEQUENCE [LARGE SCALE GENOMIC DNA]</scope>
    <source>
        <strain evidence="3 4">FY</strain>
    </source>
</reference>
<evidence type="ECO:0000259" key="2">
    <source>
        <dbReference type="SMART" id="SM00822"/>
    </source>
</evidence>
<comment type="caution">
    <text evidence="3">The sequence shown here is derived from an EMBL/GenBank/DDBJ whole genome shotgun (WGS) entry which is preliminary data.</text>
</comment>
<dbReference type="InterPro" id="IPR020904">
    <property type="entry name" value="Sc_DH/Rdtase_CS"/>
</dbReference>
<dbReference type="Pfam" id="PF13561">
    <property type="entry name" value="adh_short_C2"/>
    <property type="match status" value="1"/>
</dbReference>
<gene>
    <name evidence="3" type="ORF">D1114_11850</name>
</gene>
<evidence type="ECO:0000256" key="1">
    <source>
        <dbReference type="ARBA" id="ARBA00006484"/>
    </source>
</evidence>
<dbReference type="FunFam" id="3.40.50.720:FF:000084">
    <property type="entry name" value="Short-chain dehydrogenase reductase"/>
    <property type="match status" value="1"/>
</dbReference>
<dbReference type="PANTHER" id="PTHR42760:SF40">
    <property type="entry name" value="3-OXOACYL-[ACYL-CARRIER-PROTEIN] REDUCTASE, CHLOROPLASTIC"/>
    <property type="match status" value="1"/>
</dbReference>
<dbReference type="InterPro" id="IPR057326">
    <property type="entry name" value="KR_dom"/>
</dbReference>
<accession>A0AAX1UKR9</accession>
<dbReference type="InterPro" id="IPR036291">
    <property type="entry name" value="NAD(P)-bd_dom_sf"/>
</dbReference>
<evidence type="ECO:0000313" key="4">
    <source>
        <dbReference type="Proteomes" id="UP000266305"/>
    </source>
</evidence>
<proteinExistence type="inferred from homology"/>
<dbReference type="RefSeq" id="WP_119000276.1">
    <property type="nucleotide sequence ID" value="NZ_QWGP01000011.1"/>
</dbReference>
<sequence>MSRFEGRVALVTGGGRGIGQAIARRLASDGARVFTAQRGADAGFEAIAADFADADAPARAVAEVVDRAGRLDVLVNNAGVMQEARVEEMALADWERTIRVNLTAPFLAIRAALPHLRAVRGAIVNVGSIEGLGANPRHAAYCASKAGLHGLTRAVAVDHGAEGIRCNAVAPGWIETELNEAFVAAMPDPEAFRRGIGRIHPVGRTGRPEEVAALVAWLASDEAAFVTGQVWTVDGGRMAQLSLPHEDYSAAARHSFQRR</sequence>
<dbReference type="Proteomes" id="UP000266305">
    <property type="component" value="Unassembled WGS sequence"/>
</dbReference>
<dbReference type="AlphaFoldDB" id="A0AAX1UKR9"/>
<dbReference type="EMBL" id="QWGP01000011">
    <property type="protein sequence ID" value="RHZ94750.1"/>
    <property type="molecule type" value="Genomic_DNA"/>
</dbReference>
<dbReference type="GO" id="GO:0030497">
    <property type="term" value="P:fatty acid elongation"/>
    <property type="evidence" value="ECO:0007669"/>
    <property type="project" value="TreeGrafter"/>
</dbReference>
<dbReference type="CDD" id="cd05233">
    <property type="entry name" value="SDR_c"/>
    <property type="match status" value="1"/>
</dbReference>
<feature type="domain" description="Ketoreductase" evidence="2">
    <location>
        <begin position="7"/>
        <end position="176"/>
    </location>
</feature>
<dbReference type="InterPro" id="IPR002347">
    <property type="entry name" value="SDR_fam"/>
</dbReference>
<comment type="similarity">
    <text evidence="1">Belongs to the short-chain dehydrogenases/reductases (SDR) family.</text>
</comment>
<protein>
    <submittedName>
        <fullName evidence="3">SDR family oxidoreductase</fullName>
    </submittedName>
</protein>
<dbReference type="GO" id="GO:0016616">
    <property type="term" value="F:oxidoreductase activity, acting on the CH-OH group of donors, NAD or NADP as acceptor"/>
    <property type="evidence" value="ECO:0007669"/>
    <property type="project" value="TreeGrafter"/>
</dbReference>
<dbReference type="SMART" id="SM00822">
    <property type="entry name" value="PKS_KR"/>
    <property type="match status" value="1"/>
</dbReference>
<evidence type="ECO:0000313" key="3">
    <source>
        <dbReference type="EMBL" id="RHZ94750.1"/>
    </source>
</evidence>
<dbReference type="PANTHER" id="PTHR42760">
    <property type="entry name" value="SHORT-CHAIN DEHYDROGENASES/REDUCTASES FAMILY MEMBER"/>
    <property type="match status" value="1"/>
</dbReference>